<dbReference type="EMBL" id="SMMG02000008">
    <property type="protein sequence ID" value="KAA3463988.1"/>
    <property type="molecule type" value="Genomic_DNA"/>
</dbReference>
<protein>
    <submittedName>
        <fullName evidence="1">RNA-directed DNA polymerase-like protein</fullName>
    </submittedName>
</protein>
<name>A0A5B6V4D3_9ROSI</name>
<dbReference type="SUPFAM" id="SSF56672">
    <property type="entry name" value="DNA/RNA polymerases"/>
    <property type="match status" value="1"/>
</dbReference>
<gene>
    <name evidence="1" type="ORF">EPI10_008296</name>
</gene>
<organism evidence="1 2">
    <name type="scientific">Gossypium australe</name>
    <dbReference type="NCBI Taxonomy" id="47621"/>
    <lineage>
        <taxon>Eukaryota</taxon>
        <taxon>Viridiplantae</taxon>
        <taxon>Streptophyta</taxon>
        <taxon>Embryophyta</taxon>
        <taxon>Tracheophyta</taxon>
        <taxon>Spermatophyta</taxon>
        <taxon>Magnoliopsida</taxon>
        <taxon>eudicotyledons</taxon>
        <taxon>Gunneridae</taxon>
        <taxon>Pentapetalae</taxon>
        <taxon>rosids</taxon>
        <taxon>malvids</taxon>
        <taxon>Malvales</taxon>
        <taxon>Malvaceae</taxon>
        <taxon>Malvoideae</taxon>
        <taxon>Gossypium</taxon>
    </lineage>
</organism>
<keyword evidence="2" id="KW-1185">Reference proteome</keyword>
<keyword evidence="1" id="KW-0808">Transferase</keyword>
<dbReference type="AlphaFoldDB" id="A0A5B6V4D3"/>
<reference evidence="2" key="1">
    <citation type="journal article" date="2019" name="Plant Biotechnol. J.">
        <title>Genome sequencing of the Australian wild diploid species Gossypium australe highlights disease resistance and delayed gland morphogenesis.</title>
        <authorList>
            <person name="Cai Y."/>
            <person name="Cai X."/>
            <person name="Wang Q."/>
            <person name="Wang P."/>
            <person name="Zhang Y."/>
            <person name="Cai C."/>
            <person name="Xu Y."/>
            <person name="Wang K."/>
            <person name="Zhou Z."/>
            <person name="Wang C."/>
            <person name="Geng S."/>
            <person name="Li B."/>
            <person name="Dong Q."/>
            <person name="Hou Y."/>
            <person name="Wang H."/>
            <person name="Ai P."/>
            <person name="Liu Z."/>
            <person name="Yi F."/>
            <person name="Sun M."/>
            <person name="An G."/>
            <person name="Cheng J."/>
            <person name="Zhang Y."/>
            <person name="Shi Q."/>
            <person name="Xie Y."/>
            <person name="Shi X."/>
            <person name="Chang Y."/>
            <person name="Huang F."/>
            <person name="Chen Y."/>
            <person name="Hong S."/>
            <person name="Mi L."/>
            <person name="Sun Q."/>
            <person name="Zhang L."/>
            <person name="Zhou B."/>
            <person name="Peng R."/>
            <person name="Zhang X."/>
            <person name="Liu F."/>
        </authorList>
    </citation>
    <scope>NUCLEOTIDE SEQUENCE [LARGE SCALE GENOMIC DNA]</scope>
    <source>
        <strain evidence="2">cv. PA1801</strain>
    </source>
</reference>
<dbReference type="GO" id="GO:0003964">
    <property type="term" value="F:RNA-directed DNA polymerase activity"/>
    <property type="evidence" value="ECO:0007669"/>
    <property type="project" value="UniProtKB-KW"/>
</dbReference>
<evidence type="ECO:0000313" key="2">
    <source>
        <dbReference type="Proteomes" id="UP000325315"/>
    </source>
</evidence>
<accession>A0A5B6V4D3</accession>
<dbReference type="Proteomes" id="UP000325315">
    <property type="component" value="Unassembled WGS sequence"/>
</dbReference>
<sequence length="150" mass="17353">MYFLKNYRELPSECEIEFVIGLMPETVPISTASYQRLLKGVIVSSKIDLRFNNNDVSETTVGTCYGHYEFLVMFFGITNALLLYEFDELGFSFSSQLYAKFNKYELWLRLVGFLSHVVSMNDISIDPSKISKIVKWKAAKNVQRCVVFWA</sequence>
<comment type="caution">
    <text evidence="1">The sequence shown here is derived from an EMBL/GenBank/DDBJ whole genome shotgun (WGS) entry which is preliminary data.</text>
</comment>
<dbReference type="OrthoDB" id="6746500at2759"/>
<proteinExistence type="predicted"/>
<evidence type="ECO:0000313" key="1">
    <source>
        <dbReference type="EMBL" id="KAA3463988.1"/>
    </source>
</evidence>
<keyword evidence="1" id="KW-0548">Nucleotidyltransferase</keyword>
<keyword evidence="1" id="KW-0695">RNA-directed DNA polymerase</keyword>
<dbReference type="InterPro" id="IPR043502">
    <property type="entry name" value="DNA/RNA_pol_sf"/>
</dbReference>